<dbReference type="EMBL" id="BDUD01000001">
    <property type="protein sequence ID" value="GBG21920.1"/>
    <property type="molecule type" value="Genomic_DNA"/>
</dbReference>
<keyword evidence="3" id="KW-1185">Reference proteome</keyword>
<dbReference type="AlphaFoldDB" id="A0A2R5FT47"/>
<dbReference type="InterPro" id="IPR041049">
    <property type="entry name" value="DUF5615"/>
</dbReference>
<name>A0A2R5FT47_NOSCO</name>
<reference evidence="2 3" key="1">
    <citation type="submission" date="2017-06" db="EMBL/GenBank/DDBJ databases">
        <title>Genome sequencing of cyanobaciteial culture collection at National Institute for Environmental Studies (NIES).</title>
        <authorList>
            <person name="Hirose Y."/>
            <person name="Shimura Y."/>
            <person name="Fujisawa T."/>
            <person name="Nakamura Y."/>
            <person name="Kawachi M."/>
        </authorList>
    </citation>
    <scope>NUCLEOTIDE SEQUENCE [LARGE SCALE GENOMIC DNA]</scope>
    <source>
        <strain evidence="2 3">NIES-4072</strain>
    </source>
</reference>
<dbReference type="RefSeq" id="WP_109011745.1">
    <property type="nucleotide sequence ID" value="NZ_BDUD01000001.1"/>
</dbReference>
<gene>
    <name evidence="2" type="ORF">NIES4072_56090</name>
</gene>
<dbReference type="Pfam" id="PF18480">
    <property type="entry name" value="DUF5615"/>
    <property type="match status" value="1"/>
</dbReference>
<proteinExistence type="predicted"/>
<protein>
    <recommendedName>
        <fullName evidence="1">DUF5615 domain-containing protein</fullName>
    </recommendedName>
</protein>
<dbReference type="OrthoDB" id="8085537at2"/>
<evidence type="ECO:0000313" key="2">
    <source>
        <dbReference type="EMBL" id="GBG21920.1"/>
    </source>
</evidence>
<accession>A0A2R5FT47</accession>
<comment type="caution">
    <text evidence="2">The sequence shown here is derived from an EMBL/GenBank/DDBJ whole genome shotgun (WGS) entry which is preliminary data.</text>
</comment>
<feature type="domain" description="DUF5615" evidence="1">
    <location>
        <begin position="1"/>
        <end position="81"/>
    </location>
</feature>
<evidence type="ECO:0000313" key="3">
    <source>
        <dbReference type="Proteomes" id="UP000245124"/>
    </source>
</evidence>
<organism evidence="2 3">
    <name type="scientific">Nostoc commune NIES-4072</name>
    <dbReference type="NCBI Taxonomy" id="2005467"/>
    <lineage>
        <taxon>Bacteria</taxon>
        <taxon>Bacillati</taxon>
        <taxon>Cyanobacteriota</taxon>
        <taxon>Cyanophyceae</taxon>
        <taxon>Nostocales</taxon>
        <taxon>Nostocaceae</taxon>
        <taxon>Nostoc</taxon>
    </lineage>
</organism>
<sequence length="108" mass="12205">MRILLDECVPRPLRRELTDYEVRTVVEMGWSGKKNGELLQLMKQESFTILLTTDQNLRYQQNLQHAGVAVVVLVASSNRLPDLLPLIPSVCNVLATIAPGVFVEIRDF</sequence>
<evidence type="ECO:0000259" key="1">
    <source>
        <dbReference type="Pfam" id="PF18480"/>
    </source>
</evidence>
<dbReference type="Proteomes" id="UP000245124">
    <property type="component" value="Unassembled WGS sequence"/>
</dbReference>